<keyword evidence="1" id="KW-1003">Cell membrane</keyword>
<evidence type="ECO:0000313" key="7">
    <source>
        <dbReference type="EMBL" id="RUS65542.1"/>
    </source>
</evidence>
<dbReference type="NCBIfam" id="NF033216">
    <property type="entry name" value="lipo_YgdI_YgdR"/>
    <property type="match status" value="1"/>
</dbReference>
<reference evidence="7 8" key="1">
    <citation type="submission" date="2018-01" db="EMBL/GenBank/DDBJ databases">
        <title>Saezia sanguinis gen. nov., sp. nov., in the order Burkholderiales isolated from human blood.</title>
        <authorList>
            <person name="Medina-Pascual M.J."/>
            <person name="Valdezate S."/>
            <person name="Monzon S."/>
            <person name="Cuesta I."/>
            <person name="Carrasco G."/>
            <person name="Villalon P."/>
            <person name="Saez-Nieto J.A."/>
        </authorList>
    </citation>
    <scope>NUCLEOTIDE SEQUENCE [LARGE SCALE GENOMIC DNA]</scope>
    <source>
        <strain evidence="7 8">CNM695-12</strain>
    </source>
</reference>
<gene>
    <name evidence="7" type="primary">ygdR</name>
    <name evidence="7" type="ORF">CUZ56_02841</name>
</gene>
<comment type="caution">
    <text evidence="7">The sequence shown here is derived from an EMBL/GenBank/DDBJ whole genome shotgun (WGS) entry which is preliminary data.</text>
</comment>
<keyword evidence="3" id="KW-0472">Membrane</keyword>
<dbReference type="PANTHER" id="PTHR37011">
    <property type="entry name" value="POT FAMILY PEPTIDE TRANSPORT PROTEIN-RELATED"/>
    <property type="match status" value="1"/>
</dbReference>
<name>A0A433S9Z6_9BURK</name>
<dbReference type="Pfam" id="PF06004">
    <property type="entry name" value="DUF903"/>
    <property type="match status" value="1"/>
</dbReference>
<keyword evidence="2" id="KW-0732">Signal</keyword>
<protein>
    <submittedName>
        <fullName evidence="7">Putative lipoprotein YgdR</fullName>
    </submittedName>
</protein>
<evidence type="ECO:0000259" key="6">
    <source>
        <dbReference type="Pfam" id="PF06004"/>
    </source>
</evidence>
<dbReference type="AlphaFoldDB" id="A0A433S9Z6"/>
<evidence type="ECO:0000313" key="8">
    <source>
        <dbReference type="Proteomes" id="UP000286947"/>
    </source>
</evidence>
<dbReference type="Gene3D" id="2.30.30.100">
    <property type="match status" value="1"/>
</dbReference>
<dbReference type="InterPro" id="IPR010305">
    <property type="entry name" value="YgdI/YgdR-like"/>
</dbReference>
<dbReference type="SUPFAM" id="SSF50182">
    <property type="entry name" value="Sm-like ribonucleoproteins"/>
    <property type="match status" value="1"/>
</dbReference>
<keyword evidence="8" id="KW-1185">Reference proteome</keyword>
<evidence type="ECO:0000256" key="4">
    <source>
        <dbReference type="ARBA" id="ARBA00023139"/>
    </source>
</evidence>
<dbReference type="InterPro" id="IPR010920">
    <property type="entry name" value="LSM_dom_sf"/>
</dbReference>
<keyword evidence="5 7" id="KW-0449">Lipoprotein</keyword>
<dbReference type="PANTHER" id="PTHR37011:SF1">
    <property type="entry name" value="POT FAMILY PEPTIDE TRANSPORT PROTEIN"/>
    <property type="match status" value="1"/>
</dbReference>
<evidence type="ECO:0000256" key="1">
    <source>
        <dbReference type="ARBA" id="ARBA00022475"/>
    </source>
</evidence>
<evidence type="ECO:0000256" key="5">
    <source>
        <dbReference type="ARBA" id="ARBA00023288"/>
    </source>
</evidence>
<keyword evidence="4" id="KW-0564">Palmitate</keyword>
<dbReference type="Proteomes" id="UP000286947">
    <property type="component" value="Unassembled WGS sequence"/>
</dbReference>
<dbReference type="InterPro" id="IPR047807">
    <property type="entry name" value="YgdI/YgdR-like_SH3-like"/>
</dbReference>
<proteinExistence type="predicted"/>
<evidence type="ECO:0000256" key="3">
    <source>
        <dbReference type="ARBA" id="ARBA00023136"/>
    </source>
</evidence>
<accession>A0A433S9Z6</accession>
<feature type="domain" description="Lipoprotein YgdI/YgdR-like SH3-like" evidence="6">
    <location>
        <begin position="41"/>
        <end position="88"/>
    </location>
</feature>
<dbReference type="EMBL" id="PQSP01000011">
    <property type="protein sequence ID" value="RUS65542.1"/>
    <property type="molecule type" value="Genomic_DNA"/>
</dbReference>
<organism evidence="7 8">
    <name type="scientific">Saezia sanguinis</name>
    <dbReference type="NCBI Taxonomy" id="1965230"/>
    <lineage>
        <taxon>Bacteria</taxon>
        <taxon>Pseudomonadati</taxon>
        <taxon>Pseudomonadota</taxon>
        <taxon>Betaproteobacteria</taxon>
        <taxon>Burkholderiales</taxon>
        <taxon>Saeziaceae</taxon>
        <taxon>Saezia</taxon>
    </lineage>
</organism>
<evidence type="ECO:0000256" key="2">
    <source>
        <dbReference type="ARBA" id="ARBA00022729"/>
    </source>
</evidence>
<sequence length="90" mass="9932">MTGGIQTASFYLNSDMMKPHKKLISLLMLICAATIAACSSPTVITLKDGRELLSVDTPKLDNETGFYYFTQPDGKETGVNKEEIRSIESR</sequence>